<evidence type="ECO:0000313" key="4">
    <source>
        <dbReference type="Proteomes" id="UP001187531"/>
    </source>
</evidence>
<dbReference type="InterPro" id="IPR005135">
    <property type="entry name" value="Endo/exonuclease/phosphatase"/>
</dbReference>
<evidence type="ECO:0000259" key="2">
    <source>
        <dbReference type="Pfam" id="PF14529"/>
    </source>
</evidence>
<comment type="caution">
    <text evidence="3">The sequence shown here is derived from an EMBL/GenBank/DDBJ whole genome shotgun (WGS) entry which is preliminary data.</text>
</comment>
<organism evidence="3 4">
    <name type="scientific">Artemia franciscana</name>
    <name type="common">Brine shrimp</name>
    <name type="synonym">Artemia sanfranciscana</name>
    <dbReference type="NCBI Taxonomy" id="6661"/>
    <lineage>
        <taxon>Eukaryota</taxon>
        <taxon>Metazoa</taxon>
        <taxon>Ecdysozoa</taxon>
        <taxon>Arthropoda</taxon>
        <taxon>Crustacea</taxon>
        <taxon>Branchiopoda</taxon>
        <taxon>Anostraca</taxon>
        <taxon>Artemiidae</taxon>
        <taxon>Artemia</taxon>
    </lineage>
</organism>
<protein>
    <recommendedName>
        <fullName evidence="2">Endonuclease/exonuclease/phosphatase domain-containing protein</fullName>
    </recommendedName>
</protein>
<dbReference type="InterPro" id="IPR027124">
    <property type="entry name" value="Swc5/CFDP1/2"/>
</dbReference>
<dbReference type="AlphaFoldDB" id="A0AA88L1W0"/>
<evidence type="ECO:0000256" key="1">
    <source>
        <dbReference type="SAM" id="MobiDB-lite"/>
    </source>
</evidence>
<feature type="region of interest" description="Disordered" evidence="1">
    <location>
        <begin position="371"/>
        <end position="404"/>
    </location>
</feature>
<dbReference type="InterPro" id="IPR036691">
    <property type="entry name" value="Endo/exonu/phosph_ase_sf"/>
</dbReference>
<dbReference type="Gene3D" id="3.60.10.10">
    <property type="entry name" value="Endonuclease/exonuclease/phosphatase"/>
    <property type="match status" value="2"/>
</dbReference>
<dbReference type="Proteomes" id="UP001187531">
    <property type="component" value="Unassembled WGS sequence"/>
</dbReference>
<dbReference type="CDD" id="cd09076">
    <property type="entry name" value="L1-EN"/>
    <property type="match status" value="2"/>
</dbReference>
<gene>
    <name evidence="3" type="ORF">QYM36_010440</name>
</gene>
<keyword evidence="4" id="KW-1185">Reference proteome</keyword>
<dbReference type="PANTHER" id="PTHR23227">
    <property type="entry name" value="BUCENTAUR RELATED"/>
    <property type="match status" value="1"/>
</dbReference>
<dbReference type="EMBL" id="JAVRJZ010000012">
    <property type="protein sequence ID" value="KAK2715873.1"/>
    <property type="molecule type" value="Genomic_DNA"/>
</dbReference>
<dbReference type="GO" id="GO:0003824">
    <property type="term" value="F:catalytic activity"/>
    <property type="evidence" value="ECO:0007669"/>
    <property type="project" value="InterPro"/>
</dbReference>
<sequence length="404" mass="44903">MDLLLRELNRYKWDLVGLSETHLPRTGEETISGTSLLLSGRTDGTHRKGVGFILSPTTIKALISFTPVSEGIATIRLKGSVSNLTIIQVYAPDSARSDEECEQFYFQLQSVTDQTPKKDMLIVMGDFNAITGNDQTDRGDVMGPHGHGRLNGRGERLISFCRENDLYKTNTAFKHRHRRKVTWRSPDGVTENMIDYVLIFKRWKSSIMDTVSLPGADFDSDHSLLMNTQHPDSIQTRKNGSITERTNRYKWDLVGLSETHLPRTGEETISGTSLLLSGRTDGTHRKGVGFILSPTTIKALISFTPVSEGIATIRLKGSVSNLTIIQVYVPDSARSDEECEQFYFQLQSVTDQTPKKDMLIVMGDFNAITGNDQTDRGDVMGPHGHGRLNGRDTAVRSPGDPPTE</sequence>
<feature type="domain" description="Endonuclease/exonuclease/phosphatase" evidence="2">
    <location>
        <begin position="85"/>
        <end position="224"/>
    </location>
</feature>
<name>A0AA88L1W0_ARTSF</name>
<reference evidence="3" key="1">
    <citation type="submission" date="2023-07" db="EMBL/GenBank/DDBJ databases">
        <title>Chromosome-level genome assembly of Artemia franciscana.</title>
        <authorList>
            <person name="Jo E."/>
        </authorList>
    </citation>
    <scope>NUCLEOTIDE SEQUENCE</scope>
    <source>
        <tissue evidence="3">Whole body</tissue>
    </source>
</reference>
<evidence type="ECO:0000313" key="3">
    <source>
        <dbReference type="EMBL" id="KAK2715873.1"/>
    </source>
</evidence>
<proteinExistence type="predicted"/>
<accession>A0AA88L1W0</accession>
<dbReference type="PANTHER" id="PTHR23227:SF67">
    <property type="entry name" value="CRANIOFACIAL DEVELOPMENT PROTEIN 2-LIKE"/>
    <property type="match status" value="1"/>
</dbReference>
<dbReference type="Pfam" id="PF14529">
    <property type="entry name" value="Exo_endo_phos_2"/>
    <property type="match status" value="1"/>
</dbReference>
<dbReference type="SUPFAM" id="SSF56219">
    <property type="entry name" value="DNase I-like"/>
    <property type="match status" value="2"/>
</dbReference>